<dbReference type="Proteomes" id="UP000253226">
    <property type="component" value="Unassembled WGS sequence"/>
</dbReference>
<dbReference type="EMBL" id="JPWF01000005">
    <property type="protein sequence ID" value="RCK37584.1"/>
    <property type="molecule type" value="Genomic_DNA"/>
</dbReference>
<gene>
    <name evidence="8" type="ORF">TH19_10055</name>
</gene>
<evidence type="ECO:0000256" key="2">
    <source>
        <dbReference type="ARBA" id="ARBA00023444"/>
    </source>
</evidence>
<dbReference type="SUPFAM" id="SSF46785">
    <property type="entry name" value="Winged helix' DNA-binding domain"/>
    <property type="match status" value="1"/>
</dbReference>
<comment type="pathway">
    <text evidence="2">Porphyrin-containing compound metabolism.</text>
</comment>
<dbReference type="OrthoDB" id="9806536at2"/>
<dbReference type="Gene3D" id="3.30.70.3460">
    <property type="match status" value="1"/>
</dbReference>
<dbReference type="AlphaFoldDB" id="A0A367W802"/>
<comment type="catalytic activity">
    <reaction evidence="5">
        <text>siroheme + 2 H(+) = 12,18-didecarboxysiroheme + 2 CO2</text>
        <dbReference type="Rhea" id="RHEA:19093"/>
        <dbReference type="ChEBI" id="CHEBI:15378"/>
        <dbReference type="ChEBI" id="CHEBI:16526"/>
        <dbReference type="ChEBI" id="CHEBI:60052"/>
        <dbReference type="ChEBI" id="CHEBI:140497"/>
        <dbReference type="EC" id="4.1.1.111"/>
    </reaction>
</comment>
<evidence type="ECO:0000256" key="5">
    <source>
        <dbReference type="ARBA" id="ARBA00048470"/>
    </source>
</evidence>
<dbReference type="InterPro" id="IPR050684">
    <property type="entry name" value="HTH-Siroheme_Decarb"/>
</dbReference>
<dbReference type="EC" id="4.1.1.111" evidence="4"/>
<dbReference type="Pfam" id="PF22451">
    <property type="entry name" value="NirdL-like_HTH"/>
    <property type="match status" value="1"/>
</dbReference>
<dbReference type="InterPro" id="IPR053953">
    <property type="entry name" value="NirdL-like_HTH"/>
</dbReference>
<evidence type="ECO:0000313" key="8">
    <source>
        <dbReference type="EMBL" id="RCK37584.1"/>
    </source>
</evidence>
<dbReference type="Gene3D" id="1.10.10.10">
    <property type="entry name" value="Winged helix-like DNA-binding domain superfamily/Winged helix DNA-binding domain"/>
    <property type="match status" value="1"/>
</dbReference>
<feature type="domain" description="Siroheme decarboxylase NirL-like HTH" evidence="7">
    <location>
        <begin position="10"/>
        <end position="53"/>
    </location>
</feature>
<organism evidence="8 9">
    <name type="scientific">Thalassospira profundimaris</name>
    <dbReference type="NCBI Taxonomy" id="502049"/>
    <lineage>
        <taxon>Bacteria</taxon>
        <taxon>Pseudomonadati</taxon>
        <taxon>Pseudomonadota</taxon>
        <taxon>Alphaproteobacteria</taxon>
        <taxon>Rhodospirillales</taxon>
        <taxon>Thalassospiraceae</taxon>
        <taxon>Thalassospira</taxon>
    </lineage>
</organism>
<evidence type="ECO:0000313" key="9">
    <source>
        <dbReference type="Proteomes" id="UP000253226"/>
    </source>
</evidence>
<sequence length="153" mass="17348">MDKTLSPIQRRLIDVCQHNFPIEPDPYSTLATKLGCDEATVIDAFKDLKAKGYLARIGATYATGRIGASTLAAMEVPEADIEKVAQKLGRFTEINHNYEREDKLNLWFVVTAADQPTLTRTIRDIEIVTSLKVHRMPMVEHYRLDLGFALQWN</sequence>
<dbReference type="PANTHER" id="PTHR43413">
    <property type="entry name" value="TRANSCRIPTIONAL REGULATOR, ASNC FAMILY"/>
    <property type="match status" value="1"/>
</dbReference>
<dbReference type="InterPro" id="IPR036390">
    <property type="entry name" value="WH_DNA-bd_sf"/>
</dbReference>
<dbReference type="InterPro" id="IPR036388">
    <property type="entry name" value="WH-like_DNA-bd_sf"/>
</dbReference>
<keyword evidence="1" id="KW-0456">Lyase</keyword>
<proteinExistence type="inferred from homology"/>
<dbReference type="Pfam" id="PF17805">
    <property type="entry name" value="AsnC_trans_reg2"/>
    <property type="match status" value="1"/>
</dbReference>
<reference evidence="8 9" key="1">
    <citation type="submission" date="2014-07" db="EMBL/GenBank/DDBJ databases">
        <title>Draft genome sequence of Thalassospira profundimaris 35.</title>
        <authorList>
            <person name="Lai Q."/>
            <person name="Shao Z."/>
        </authorList>
    </citation>
    <scope>NUCLEOTIDE SEQUENCE [LARGE SCALE GENOMIC DNA]</scope>
    <source>
        <strain evidence="8 9">35</strain>
    </source>
</reference>
<protein>
    <recommendedName>
        <fullName evidence="4">siroheme decarboxylase</fullName>
        <ecNumber evidence="4">4.1.1.111</ecNumber>
    </recommendedName>
</protein>
<evidence type="ECO:0000259" key="6">
    <source>
        <dbReference type="Pfam" id="PF17805"/>
    </source>
</evidence>
<evidence type="ECO:0000256" key="1">
    <source>
        <dbReference type="ARBA" id="ARBA00023239"/>
    </source>
</evidence>
<dbReference type="RefSeq" id="WP_114102122.1">
    <property type="nucleotide sequence ID" value="NZ_JPWF01000005.1"/>
</dbReference>
<comment type="caution">
    <text evidence="8">The sequence shown here is derived from an EMBL/GenBank/DDBJ whole genome shotgun (WGS) entry which is preliminary data.</text>
</comment>
<dbReference type="PANTHER" id="PTHR43413:SF1">
    <property type="entry name" value="SIROHEME DECARBOXYLASE NIRL SUBUNIT"/>
    <property type="match status" value="1"/>
</dbReference>
<evidence type="ECO:0000256" key="3">
    <source>
        <dbReference type="ARBA" id="ARBA00023457"/>
    </source>
</evidence>
<comment type="similarity">
    <text evidence="3">Belongs to the Ahb/Nir family.</text>
</comment>
<accession>A0A367W802</accession>
<dbReference type="GO" id="GO:0016829">
    <property type="term" value="F:lyase activity"/>
    <property type="evidence" value="ECO:0007669"/>
    <property type="project" value="UniProtKB-KW"/>
</dbReference>
<evidence type="ECO:0000259" key="7">
    <source>
        <dbReference type="Pfam" id="PF22451"/>
    </source>
</evidence>
<dbReference type="InterPro" id="IPR040523">
    <property type="entry name" value="AsnC_trans_reg2"/>
</dbReference>
<name>A0A367W802_9PROT</name>
<feature type="domain" description="Siroheme decarboxylase AsnC-like ligand binding" evidence="6">
    <location>
        <begin position="68"/>
        <end position="139"/>
    </location>
</feature>
<evidence type="ECO:0000256" key="4">
    <source>
        <dbReference type="ARBA" id="ARBA00023471"/>
    </source>
</evidence>